<evidence type="ECO:0000256" key="1">
    <source>
        <dbReference type="ARBA" id="ARBA00005565"/>
    </source>
</evidence>
<keyword evidence="8" id="KW-1185">Reference proteome</keyword>
<dbReference type="Pfam" id="PF00156">
    <property type="entry name" value="Pribosyltran"/>
    <property type="match status" value="1"/>
</dbReference>
<accession>A0A1G8WXP0</accession>
<evidence type="ECO:0000256" key="5">
    <source>
        <dbReference type="HAMAP-Rule" id="MF_01219"/>
    </source>
</evidence>
<dbReference type="NCBIfam" id="NF003549">
    <property type="entry name" value="PRK05205.1-5"/>
    <property type="match status" value="1"/>
</dbReference>
<protein>
    <recommendedName>
        <fullName evidence="5">Bifunctional protein PyrR</fullName>
    </recommendedName>
    <domain>
        <recommendedName>
            <fullName evidence="5">Pyrimidine operon regulatory protein</fullName>
        </recommendedName>
    </domain>
    <domain>
        <recommendedName>
            <fullName evidence="5">Uracil phosphoribosyltransferase</fullName>
            <shortName evidence="5">UPRTase</shortName>
            <ecNumber evidence="5">2.4.2.9</ecNumber>
        </recommendedName>
    </domain>
</protein>
<evidence type="ECO:0000313" key="7">
    <source>
        <dbReference type="EMBL" id="SDJ82385.1"/>
    </source>
</evidence>
<gene>
    <name evidence="5" type="primary">pyrR</name>
    <name evidence="7" type="ORF">SAMN04488098_100524</name>
</gene>
<keyword evidence="5 7" id="KW-0808">Transferase</keyword>
<comment type="similarity">
    <text evidence="1 5">Belongs to the purine/pyrimidine phosphoribosyltransferase family. PyrR subfamily.</text>
</comment>
<dbReference type="PANTHER" id="PTHR11608">
    <property type="entry name" value="BIFUNCTIONAL PROTEIN PYRR"/>
    <property type="match status" value="1"/>
</dbReference>
<dbReference type="InterPro" id="IPR023050">
    <property type="entry name" value="PyrR"/>
</dbReference>
<dbReference type="FunFam" id="3.40.50.2020:FF:000020">
    <property type="entry name" value="Bifunctional protein PyrR"/>
    <property type="match status" value="1"/>
</dbReference>
<feature type="short sequence motif" description="PRPP-binding" evidence="5">
    <location>
        <begin position="100"/>
        <end position="112"/>
    </location>
</feature>
<dbReference type="EMBL" id="FNFK01000005">
    <property type="protein sequence ID" value="SDJ82385.1"/>
    <property type="molecule type" value="Genomic_DNA"/>
</dbReference>
<dbReference type="NCBIfam" id="NF003548">
    <property type="entry name" value="PRK05205.1-4"/>
    <property type="match status" value="1"/>
</dbReference>
<keyword evidence="3 5" id="KW-0805">Transcription regulation</keyword>
<feature type="domain" description="Phosphoribosyltransferase" evidence="6">
    <location>
        <begin position="11"/>
        <end position="165"/>
    </location>
</feature>
<dbReference type="OrthoDB" id="9802227at2"/>
<proteinExistence type="inferred from homology"/>
<evidence type="ECO:0000259" key="6">
    <source>
        <dbReference type="Pfam" id="PF00156"/>
    </source>
</evidence>
<dbReference type="STRING" id="426701.SAMN04488098_100524"/>
<comment type="function">
    <text evidence="5">Also displays a weak uracil phosphoribosyltransferase activity which is not physiologically significant.</text>
</comment>
<keyword evidence="2 5" id="KW-0806">Transcription termination</keyword>
<dbReference type="GO" id="GO:0004845">
    <property type="term" value="F:uracil phosphoribosyltransferase activity"/>
    <property type="evidence" value="ECO:0007669"/>
    <property type="project" value="UniProtKB-UniRule"/>
</dbReference>
<comment type="subunit">
    <text evidence="5">Homodimer and homohexamer; in equilibrium.</text>
</comment>
<dbReference type="Gene3D" id="3.40.50.2020">
    <property type="match status" value="1"/>
</dbReference>
<dbReference type="Proteomes" id="UP000199433">
    <property type="component" value="Unassembled WGS sequence"/>
</dbReference>
<keyword evidence="5 7" id="KW-0328">Glycosyltransferase</keyword>
<dbReference type="PANTHER" id="PTHR11608:SF0">
    <property type="entry name" value="BIFUNCTIONAL PROTEIN PYRR"/>
    <property type="match status" value="1"/>
</dbReference>
<dbReference type="CDD" id="cd06223">
    <property type="entry name" value="PRTases_typeI"/>
    <property type="match status" value="1"/>
</dbReference>
<dbReference type="HAMAP" id="MF_01219">
    <property type="entry name" value="PyrR"/>
    <property type="match status" value="1"/>
</dbReference>
<dbReference type="InterPro" id="IPR000836">
    <property type="entry name" value="PRTase_dom"/>
</dbReference>
<keyword evidence="5" id="KW-0694">RNA-binding</keyword>
<name>A0A1G8WXP0_9LACT</name>
<evidence type="ECO:0000256" key="4">
    <source>
        <dbReference type="ARBA" id="ARBA00023163"/>
    </source>
</evidence>
<dbReference type="SUPFAM" id="SSF53271">
    <property type="entry name" value="PRTase-like"/>
    <property type="match status" value="1"/>
</dbReference>
<evidence type="ECO:0000256" key="3">
    <source>
        <dbReference type="ARBA" id="ARBA00023015"/>
    </source>
</evidence>
<comment type="function">
    <text evidence="5">Regulates transcriptional attenuation of the pyrimidine nucleotide (pyr) operon by binding in a uridine-dependent manner to specific sites on pyr mRNA. This disrupts an antiterminator hairpin in the RNA and favors formation of a downstream transcription terminator, leading to a reduced expression of downstream genes.</text>
</comment>
<dbReference type="AlphaFoldDB" id="A0A1G8WXP0"/>
<sequence length="180" mass="20016">MENKTVVEVVNEAAIKRALTRITYEIIEKNKGIEKLVLAGIRTRGIILAQRIADRILELEGESVEVIELDTSLYRDDREDDASAAQVSAGHVQDAAGKKVVIIDDVLYTGRTIRAALDAIIDRGRPEKIYLAVLIDRGNRELPIRADFVGKNLPTSREESVQVYLNEADGKEHVDIIKPS</sequence>
<comment type="catalytic activity">
    <reaction evidence="5">
        <text>UMP + diphosphate = 5-phospho-alpha-D-ribose 1-diphosphate + uracil</text>
        <dbReference type="Rhea" id="RHEA:13017"/>
        <dbReference type="ChEBI" id="CHEBI:17568"/>
        <dbReference type="ChEBI" id="CHEBI:33019"/>
        <dbReference type="ChEBI" id="CHEBI:57865"/>
        <dbReference type="ChEBI" id="CHEBI:58017"/>
        <dbReference type="EC" id="2.4.2.9"/>
    </reaction>
</comment>
<dbReference type="InterPro" id="IPR050137">
    <property type="entry name" value="PyrR_bifunctional"/>
</dbReference>
<dbReference type="RefSeq" id="WP_091264945.1">
    <property type="nucleotide sequence ID" value="NZ_FNFK01000005.1"/>
</dbReference>
<evidence type="ECO:0000256" key="2">
    <source>
        <dbReference type="ARBA" id="ARBA00022472"/>
    </source>
</evidence>
<dbReference type="EC" id="2.4.2.9" evidence="5"/>
<keyword evidence="4 5" id="KW-0804">Transcription</keyword>
<dbReference type="GO" id="GO:0003723">
    <property type="term" value="F:RNA binding"/>
    <property type="evidence" value="ECO:0007669"/>
    <property type="project" value="UniProtKB-UniRule"/>
</dbReference>
<reference evidence="8" key="1">
    <citation type="submission" date="2016-10" db="EMBL/GenBank/DDBJ databases">
        <authorList>
            <person name="Varghese N."/>
            <person name="Submissions S."/>
        </authorList>
    </citation>
    <scope>NUCLEOTIDE SEQUENCE [LARGE SCALE GENOMIC DNA]</scope>
    <source>
        <strain evidence="8">DSM 19181</strain>
    </source>
</reference>
<dbReference type="InterPro" id="IPR029057">
    <property type="entry name" value="PRTase-like"/>
</dbReference>
<dbReference type="GO" id="GO:0006353">
    <property type="term" value="P:DNA-templated transcription termination"/>
    <property type="evidence" value="ECO:0007669"/>
    <property type="project" value="UniProtKB-UniRule"/>
</dbReference>
<organism evidence="7 8">
    <name type="scientific">Alkalibacterium thalassium</name>
    <dbReference type="NCBI Taxonomy" id="426701"/>
    <lineage>
        <taxon>Bacteria</taxon>
        <taxon>Bacillati</taxon>
        <taxon>Bacillota</taxon>
        <taxon>Bacilli</taxon>
        <taxon>Lactobacillales</taxon>
        <taxon>Carnobacteriaceae</taxon>
        <taxon>Alkalibacterium</taxon>
    </lineage>
</organism>
<evidence type="ECO:0000313" key="8">
    <source>
        <dbReference type="Proteomes" id="UP000199433"/>
    </source>
</evidence>